<feature type="signal peptide" evidence="8">
    <location>
        <begin position="1"/>
        <end position="23"/>
    </location>
</feature>
<dbReference type="EMBL" id="VJVV01000018">
    <property type="protein sequence ID" value="TRO78424.1"/>
    <property type="molecule type" value="Genomic_DNA"/>
</dbReference>
<comment type="caution">
    <text evidence="9">The sequence shown here is derived from an EMBL/GenBank/DDBJ whole genome shotgun (WGS) entry which is preliminary data.</text>
</comment>
<organism evidence="9 10">
    <name type="scientific">Trichloromonas acetexigens</name>
    <dbReference type="NCBI Taxonomy" id="38815"/>
    <lineage>
        <taxon>Bacteria</taxon>
        <taxon>Pseudomonadati</taxon>
        <taxon>Thermodesulfobacteriota</taxon>
        <taxon>Desulfuromonadia</taxon>
        <taxon>Desulfuromonadales</taxon>
        <taxon>Trichloromonadaceae</taxon>
        <taxon>Trichloromonas</taxon>
    </lineage>
</organism>
<evidence type="ECO:0000256" key="3">
    <source>
        <dbReference type="ARBA" id="ARBA00022617"/>
    </source>
</evidence>
<dbReference type="InterPro" id="IPR051174">
    <property type="entry name" value="Cytochrome_c-type_ET"/>
</dbReference>
<dbReference type="RefSeq" id="WP_092055201.1">
    <property type="nucleotide sequence ID" value="NZ_FOJJ01000010.1"/>
</dbReference>
<dbReference type="InterPro" id="IPR036280">
    <property type="entry name" value="Multihaem_cyt_sf"/>
</dbReference>
<keyword evidence="5" id="KW-0249">Electron transport</keyword>
<dbReference type="PANTHER" id="PTHR30333">
    <property type="entry name" value="CYTOCHROME C-TYPE PROTEIN"/>
    <property type="match status" value="1"/>
</dbReference>
<reference evidence="9 10" key="1">
    <citation type="submission" date="2019-07" db="EMBL/GenBank/DDBJ databases">
        <title>Insights of Desulfuromonas acetexigens electromicrobiology.</title>
        <authorList>
            <person name="Katuri K."/>
            <person name="Sapireddy V."/>
            <person name="Shaw D.R."/>
            <person name="Saikaly P."/>
        </authorList>
    </citation>
    <scope>NUCLEOTIDE SEQUENCE [LARGE SCALE GENOMIC DNA]</scope>
    <source>
        <strain evidence="9 10">2873</strain>
    </source>
</reference>
<dbReference type="GO" id="GO:0009055">
    <property type="term" value="F:electron transfer activity"/>
    <property type="evidence" value="ECO:0007669"/>
    <property type="project" value="TreeGrafter"/>
</dbReference>
<sequence length="375" mass="38741">MKVNKMMLAMLAGFFMMGGTAFAFHGGGVAHCDGCHSMHNSADNPRAGSATAASLMKGSDASSTCLNCHNGTAGYHINSANGANMNQGGDFFWVSSNAGHDLLVRGNVVTFDPDNKGHNVIAADFNLAVDGTNTTAPGGMMASNMLSCTSCHDPHGQVDGGTSNGALPISVSGSYLNKAQPAAGTIAGNYRLLGDAGFKQITAPAPVATSDGSGGKFVNYGQGMSDWCLSCHPLYNDNANMHPTDVSVPAAYNSYVKTGDFTGVAATAFDALVPIERNVADGSTLDPVSTAGVSGSEQVMCLSCHRAHASAFDNALRWDSSTSEFIAESAILNENSTTLMANGAIPYYAGGVAVDVATKYGEYQRQLCNKCHAKD</sequence>
<evidence type="ECO:0000256" key="4">
    <source>
        <dbReference type="ARBA" id="ARBA00022723"/>
    </source>
</evidence>
<keyword evidence="2" id="KW-0813">Transport</keyword>
<evidence type="ECO:0000313" key="9">
    <source>
        <dbReference type="EMBL" id="TRO78424.1"/>
    </source>
</evidence>
<dbReference type="OrthoDB" id="9771829at2"/>
<protein>
    <submittedName>
        <fullName evidence="9">Uncharacterized protein</fullName>
    </submittedName>
</protein>
<evidence type="ECO:0000256" key="8">
    <source>
        <dbReference type="SAM" id="SignalP"/>
    </source>
</evidence>
<keyword evidence="10" id="KW-1185">Reference proteome</keyword>
<gene>
    <name evidence="9" type="ORF">FL622_16425</name>
</gene>
<evidence type="ECO:0000256" key="1">
    <source>
        <dbReference type="ARBA" id="ARBA00004370"/>
    </source>
</evidence>
<keyword evidence="3" id="KW-0349">Heme</keyword>
<dbReference type="PANTHER" id="PTHR30333:SF1">
    <property type="entry name" value="CYTOCHROME C-TYPE PROTEIN NAPC"/>
    <property type="match status" value="1"/>
</dbReference>
<dbReference type="CDD" id="cd21555">
    <property type="entry name" value="OmcS-like"/>
    <property type="match status" value="1"/>
</dbReference>
<comment type="subcellular location">
    <subcellularLocation>
        <location evidence="1">Membrane</location>
    </subcellularLocation>
</comment>
<dbReference type="SUPFAM" id="SSF48695">
    <property type="entry name" value="Multiheme cytochromes"/>
    <property type="match status" value="2"/>
</dbReference>
<dbReference type="GO" id="GO:0016020">
    <property type="term" value="C:membrane"/>
    <property type="evidence" value="ECO:0007669"/>
    <property type="project" value="UniProtKB-SubCell"/>
</dbReference>
<evidence type="ECO:0000256" key="7">
    <source>
        <dbReference type="ARBA" id="ARBA00023136"/>
    </source>
</evidence>
<evidence type="ECO:0000256" key="5">
    <source>
        <dbReference type="ARBA" id="ARBA00022982"/>
    </source>
</evidence>
<feature type="chain" id="PRO_5021943062" evidence="8">
    <location>
        <begin position="24"/>
        <end position="375"/>
    </location>
</feature>
<dbReference type="GO" id="GO:0046872">
    <property type="term" value="F:metal ion binding"/>
    <property type="evidence" value="ECO:0007669"/>
    <property type="project" value="UniProtKB-KW"/>
</dbReference>
<name>A0A550J5D0_9BACT</name>
<dbReference type="Proteomes" id="UP000317155">
    <property type="component" value="Unassembled WGS sequence"/>
</dbReference>
<dbReference type="GO" id="GO:0009061">
    <property type="term" value="P:anaerobic respiration"/>
    <property type="evidence" value="ECO:0007669"/>
    <property type="project" value="TreeGrafter"/>
</dbReference>
<keyword evidence="8" id="KW-0732">Signal</keyword>
<evidence type="ECO:0000256" key="2">
    <source>
        <dbReference type="ARBA" id="ARBA00022448"/>
    </source>
</evidence>
<keyword evidence="6" id="KW-0408">Iron</keyword>
<evidence type="ECO:0000256" key="6">
    <source>
        <dbReference type="ARBA" id="ARBA00023004"/>
    </source>
</evidence>
<keyword evidence="4" id="KW-0479">Metal-binding</keyword>
<proteinExistence type="predicted"/>
<keyword evidence="7" id="KW-0472">Membrane</keyword>
<dbReference type="AlphaFoldDB" id="A0A550J5D0"/>
<evidence type="ECO:0000313" key="10">
    <source>
        <dbReference type="Proteomes" id="UP000317155"/>
    </source>
</evidence>
<accession>A0A550J5D0</accession>